<dbReference type="AlphaFoldDB" id="A0A517TFA2"/>
<dbReference type="NCBIfam" id="TIGR02937">
    <property type="entry name" value="sigma70-ECF"/>
    <property type="match status" value="1"/>
</dbReference>
<evidence type="ECO:0000313" key="6">
    <source>
        <dbReference type="Proteomes" id="UP000319976"/>
    </source>
</evidence>
<evidence type="ECO:0000256" key="1">
    <source>
        <dbReference type="ARBA" id="ARBA00023015"/>
    </source>
</evidence>
<dbReference type="InterPro" id="IPR014284">
    <property type="entry name" value="RNA_pol_sigma-70_dom"/>
</dbReference>
<dbReference type="PANTHER" id="PTHR43133:SF51">
    <property type="entry name" value="RNA POLYMERASE SIGMA FACTOR"/>
    <property type="match status" value="1"/>
</dbReference>
<dbReference type="Gene3D" id="1.10.1740.10">
    <property type="match status" value="1"/>
</dbReference>
<dbReference type="GO" id="GO:0006352">
    <property type="term" value="P:DNA-templated transcription initiation"/>
    <property type="evidence" value="ECO:0007669"/>
    <property type="project" value="InterPro"/>
</dbReference>
<keyword evidence="6" id="KW-1185">Reference proteome</keyword>
<keyword evidence="2" id="KW-0731">Sigma factor</keyword>
<evidence type="ECO:0000259" key="4">
    <source>
        <dbReference type="Pfam" id="PF04542"/>
    </source>
</evidence>
<name>A0A517TFA2_9PLAN</name>
<dbReference type="PANTHER" id="PTHR43133">
    <property type="entry name" value="RNA POLYMERASE ECF-TYPE SIGMA FACTO"/>
    <property type="match status" value="1"/>
</dbReference>
<sequence>MLDSVPSYDPAASHSERQLLFNKEFAAAYWRIYACALAIVADKSDVEDVMQEVAVVLWKKFDQFEAGTSFASWACRVAYIAAKEHVRKKSKTAGVELTDEALSKLYQAHTGVLELLELRRSYLDECLSEMPSKDRAFVLKAVNRHGSVSKLARQYQQPAHQLYAKLNRLRKRLADCIGQKLKGDE</sequence>
<dbReference type="SUPFAM" id="SSF88946">
    <property type="entry name" value="Sigma2 domain of RNA polymerase sigma factors"/>
    <property type="match status" value="1"/>
</dbReference>
<dbReference type="Pfam" id="PF04542">
    <property type="entry name" value="Sigma70_r2"/>
    <property type="match status" value="1"/>
</dbReference>
<dbReference type="InterPro" id="IPR013325">
    <property type="entry name" value="RNA_pol_sigma_r2"/>
</dbReference>
<dbReference type="EMBL" id="CP036316">
    <property type="protein sequence ID" value="QDT67045.1"/>
    <property type="molecule type" value="Genomic_DNA"/>
</dbReference>
<dbReference type="Proteomes" id="UP000319976">
    <property type="component" value="Chromosome"/>
</dbReference>
<dbReference type="InterPro" id="IPR007627">
    <property type="entry name" value="RNA_pol_sigma70_r2"/>
</dbReference>
<dbReference type="RefSeq" id="WP_145266678.1">
    <property type="nucleotide sequence ID" value="NZ_CP036316.1"/>
</dbReference>
<keyword evidence="1" id="KW-0805">Transcription regulation</keyword>
<feature type="domain" description="RNA polymerase sigma-70 region 2" evidence="4">
    <location>
        <begin position="31"/>
        <end position="91"/>
    </location>
</feature>
<organism evidence="5 6">
    <name type="scientific">Calycomorphotria hydatis</name>
    <dbReference type="NCBI Taxonomy" id="2528027"/>
    <lineage>
        <taxon>Bacteria</taxon>
        <taxon>Pseudomonadati</taxon>
        <taxon>Planctomycetota</taxon>
        <taxon>Planctomycetia</taxon>
        <taxon>Planctomycetales</taxon>
        <taxon>Planctomycetaceae</taxon>
        <taxon>Calycomorphotria</taxon>
    </lineage>
</organism>
<reference evidence="5 6" key="1">
    <citation type="submission" date="2019-02" db="EMBL/GenBank/DDBJ databases">
        <title>Deep-cultivation of Planctomycetes and their phenomic and genomic characterization uncovers novel biology.</title>
        <authorList>
            <person name="Wiegand S."/>
            <person name="Jogler M."/>
            <person name="Boedeker C."/>
            <person name="Pinto D."/>
            <person name="Vollmers J."/>
            <person name="Rivas-Marin E."/>
            <person name="Kohn T."/>
            <person name="Peeters S.H."/>
            <person name="Heuer A."/>
            <person name="Rast P."/>
            <person name="Oberbeckmann S."/>
            <person name="Bunk B."/>
            <person name="Jeske O."/>
            <person name="Meyerdierks A."/>
            <person name="Storesund J.E."/>
            <person name="Kallscheuer N."/>
            <person name="Luecker S."/>
            <person name="Lage O.M."/>
            <person name="Pohl T."/>
            <person name="Merkel B.J."/>
            <person name="Hornburger P."/>
            <person name="Mueller R.-W."/>
            <person name="Bruemmer F."/>
            <person name="Labrenz M."/>
            <person name="Spormann A.M."/>
            <person name="Op den Camp H."/>
            <person name="Overmann J."/>
            <person name="Amann R."/>
            <person name="Jetten M.S.M."/>
            <person name="Mascher T."/>
            <person name="Medema M.H."/>
            <person name="Devos D.P."/>
            <person name="Kaster A.-K."/>
            <person name="Ovreas L."/>
            <person name="Rohde M."/>
            <person name="Galperin M.Y."/>
            <person name="Jogler C."/>
        </authorList>
    </citation>
    <scope>NUCLEOTIDE SEQUENCE [LARGE SCALE GENOMIC DNA]</scope>
    <source>
        <strain evidence="5 6">V22</strain>
    </source>
</reference>
<accession>A0A517TFA2</accession>
<protein>
    <submittedName>
        <fullName evidence="5">ECF RNA polymerase sigma factor SigH</fullName>
    </submittedName>
</protein>
<evidence type="ECO:0000313" key="5">
    <source>
        <dbReference type="EMBL" id="QDT67045.1"/>
    </source>
</evidence>
<dbReference type="GO" id="GO:0016987">
    <property type="term" value="F:sigma factor activity"/>
    <property type="evidence" value="ECO:0007669"/>
    <property type="project" value="UniProtKB-KW"/>
</dbReference>
<evidence type="ECO:0000256" key="3">
    <source>
        <dbReference type="ARBA" id="ARBA00023163"/>
    </source>
</evidence>
<gene>
    <name evidence="5" type="primary">sigH_7</name>
    <name evidence="5" type="ORF">V22_43170</name>
</gene>
<dbReference type="KEGG" id="chya:V22_43170"/>
<proteinExistence type="predicted"/>
<keyword evidence="3" id="KW-0804">Transcription</keyword>
<dbReference type="OrthoDB" id="6383365at2"/>
<evidence type="ECO:0000256" key="2">
    <source>
        <dbReference type="ARBA" id="ARBA00023082"/>
    </source>
</evidence>
<dbReference type="InterPro" id="IPR039425">
    <property type="entry name" value="RNA_pol_sigma-70-like"/>
</dbReference>